<comment type="caution">
    <text evidence="2">The sequence shown here is derived from an EMBL/GenBank/DDBJ whole genome shotgun (WGS) entry which is preliminary data.</text>
</comment>
<feature type="compositionally biased region" description="Basic and acidic residues" evidence="1">
    <location>
        <begin position="1"/>
        <end position="11"/>
    </location>
</feature>
<reference evidence="2 3" key="1">
    <citation type="journal article" date="2018" name="Sci. Rep.">
        <title>Genomic signatures of local adaptation to the degree of environmental predictability in rotifers.</title>
        <authorList>
            <person name="Franch-Gras L."/>
            <person name="Hahn C."/>
            <person name="Garcia-Roger E.M."/>
            <person name="Carmona M.J."/>
            <person name="Serra M."/>
            <person name="Gomez A."/>
        </authorList>
    </citation>
    <scope>NUCLEOTIDE SEQUENCE [LARGE SCALE GENOMIC DNA]</scope>
    <source>
        <strain evidence="2">HYR1</strain>
    </source>
</reference>
<sequence length="104" mass="11877">MKKSKSNRETPTKAIKCRQTQLLPPPTLLPPQKTVIFKVQTSHTRSSVRYYNRSGRVPHALMRKLRDGSGCAGTKGFRQKIKAYDPDRDRVLNSLLRKKPSSKN</sequence>
<evidence type="ECO:0000313" key="3">
    <source>
        <dbReference type="Proteomes" id="UP000276133"/>
    </source>
</evidence>
<feature type="region of interest" description="Disordered" evidence="1">
    <location>
        <begin position="82"/>
        <end position="104"/>
    </location>
</feature>
<feature type="compositionally biased region" description="Basic and acidic residues" evidence="1">
    <location>
        <begin position="82"/>
        <end position="91"/>
    </location>
</feature>
<gene>
    <name evidence="2" type="ORF">BpHYR1_043532</name>
</gene>
<feature type="region of interest" description="Disordered" evidence="1">
    <location>
        <begin position="1"/>
        <end position="29"/>
    </location>
</feature>
<organism evidence="2 3">
    <name type="scientific">Brachionus plicatilis</name>
    <name type="common">Marine rotifer</name>
    <name type="synonym">Brachionus muelleri</name>
    <dbReference type="NCBI Taxonomy" id="10195"/>
    <lineage>
        <taxon>Eukaryota</taxon>
        <taxon>Metazoa</taxon>
        <taxon>Spiralia</taxon>
        <taxon>Gnathifera</taxon>
        <taxon>Rotifera</taxon>
        <taxon>Eurotatoria</taxon>
        <taxon>Monogononta</taxon>
        <taxon>Pseudotrocha</taxon>
        <taxon>Ploima</taxon>
        <taxon>Brachionidae</taxon>
        <taxon>Brachionus</taxon>
    </lineage>
</organism>
<keyword evidence="3" id="KW-1185">Reference proteome</keyword>
<protein>
    <submittedName>
        <fullName evidence="2">Uncharacterized protein</fullName>
    </submittedName>
</protein>
<dbReference type="AlphaFoldDB" id="A0A3M7RRL7"/>
<dbReference type="EMBL" id="REGN01002774">
    <property type="protein sequence ID" value="RNA26213.1"/>
    <property type="molecule type" value="Genomic_DNA"/>
</dbReference>
<accession>A0A3M7RRL7</accession>
<name>A0A3M7RRL7_BRAPC</name>
<dbReference type="Proteomes" id="UP000276133">
    <property type="component" value="Unassembled WGS sequence"/>
</dbReference>
<proteinExistence type="predicted"/>
<evidence type="ECO:0000313" key="2">
    <source>
        <dbReference type="EMBL" id="RNA26213.1"/>
    </source>
</evidence>
<evidence type="ECO:0000256" key="1">
    <source>
        <dbReference type="SAM" id="MobiDB-lite"/>
    </source>
</evidence>